<dbReference type="GO" id="GO:0000160">
    <property type="term" value="P:phosphorelay signal transduction system"/>
    <property type="evidence" value="ECO:0007669"/>
    <property type="project" value="UniProtKB-KW"/>
</dbReference>
<dbReference type="InterPro" id="IPR011006">
    <property type="entry name" value="CheY-like_superfamily"/>
</dbReference>
<keyword evidence="3 8" id="KW-0597">Phosphoprotein</keyword>
<name>A0A6B8RFL6_9BACL</name>
<reference evidence="12" key="1">
    <citation type="submission" date="2018-11" db="EMBL/GenBank/DDBJ databases">
        <title>Complete genome sequence of Paenibacillus sp. ML311-T8.</title>
        <authorList>
            <person name="Nam Y.-D."/>
            <person name="Kang J."/>
            <person name="Chung W.-H."/>
            <person name="Park Y.S."/>
        </authorList>
    </citation>
    <scope>NUCLEOTIDE SEQUENCE [LARGE SCALE GENOMIC DNA]</scope>
    <source>
        <strain evidence="12">ML311-T8</strain>
    </source>
</reference>
<dbReference type="CDD" id="cd17536">
    <property type="entry name" value="REC_YesN-like"/>
    <property type="match status" value="1"/>
</dbReference>
<keyword evidence="2" id="KW-0963">Cytoplasm</keyword>
<accession>A0A6B8RFL6</accession>
<keyword evidence="7" id="KW-0804">Transcription</keyword>
<dbReference type="GO" id="GO:0005737">
    <property type="term" value="C:cytoplasm"/>
    <property type="evidence" value="ECO:0007669"/>
    <property type="project" value="UniProtKB-SubCell"/>
</dbReference>
<gene>
    <name evidence="11" type="ORF">EHS13_05085</name>
</gene>
<dbReference type="RefSeq" id="WP_155699324.1">
    <property type="nucleotide sequence ID" value="NZ_CP034235.1"/>
</dbReference>
<dbReference type="InterPro" id="IPR018060">
    <property type="entry name" value="HTH_AraC"/>
</dbReference>
<evidence type="ECO:0000313" key="11">
    <source>
        <dbReference type="EMBL" id="QGQ94323.1"/>
    </source>
</evidence>
<dbReference type="EMBL" id="CP034235">
    <property type="protein sequence ID" value="QGQ94323.1"/>
    <property type="molecule type" value="Genomic_DNA"/>
</dbReference>
<feature type="domain" description="Response regulatory" evidence="10">
    <location>
        <begin position="2"/>
        <end position="119"/>
    </location>
</feature>
<dbReference type="PANTHER" id="PTHR42713">
    <property type="entry name" value="HISTIDINE KINASE-RELATED"/>
    <property type="match status" value="1"/>
</dbReference>
<evidence type="ECO:0000256" key="7">
    <source>
        <dbReference type="ARBA" id="ARBA00023163"/>
    </source>
</evidence>
<keyword evidence="6" id="KW-0238">DNA-binding</keyword>
<feature type="modified residue" description="4-aspartylphosphate" evidence="8">
    <location>
        <position position="54"/>
    </location>
</feature>
<dbReference type="Proteomes" id="UP000426246">
    <property type="component" value="Chromosome"/>
</dbReference>
<evidence type="ECO:0000259" key="10">
    <source>
        <dbReference type="PROSITE" id="PS50110"/>
    </source>
</evidence>
<evidence type="ECO:0000256" key="2">
    <source>
        <dbReference type="ARBA" id="ARBA00022490"/>
    </source>
</evidence>
<dbReference type="InterPro" id="IPR001789">
    <property type="entry name" value="Sig_transdc_resp-reg_receiver"/>
</dbReference>
<dbReference type="Pfam" id="PF00072">
    <property type="entry name" value="Response_reg"/>
    <property type="match status" value="1"/>
</dbReference>
<dbReference type="PROSITE" id="PS50110">
    <property type="entry name" value="RESPONSE_REGULATORY"/>
    <property type="match status" value="1"/>
</dbReference>
<dbReference type="PROSITE" id="PS01124">
    <property type="entry name" value="HTH_ARAC_FAMILY_2"/>
    <property type="match status" value="1"/>
</dbReference>
<dbReference type="SMART" id="SM00448">
    <property type="entry name" value="REC"/>
    <property type="match status" value="1"/>
</dbReference>
<feature type="domain" description="HTH araC/xylS-type" evidence="9">
    <location>
        <begin position="414"/>
        <end position="512"/>
    </location>
</feature>
<dbReference type="PANTHER" id="PTHR42713:SF3">
    <property type="entry name" value="TRANSCRIPTIONAL REGULATORY PROTEIN HPTR"/>
    <property type="match status" value="1"/>
</dbReference>
<evidence type="ECO:0000256" key="1">
    <source>
        <dbReference type="ARBA" id="ARBA00004496"/>
    </source>
</evidence>
<organism evidence="11 12">
    <name type="scientific">Paenibacillus psychroresistens</name>
    <dbReference type="NCBI Taxonomy" id="1778678"/>
    <lineage>
        <taxon>Bacteria</taxon>
        <taxon>Bacillati</taxon>
        <taxon>Bacillota</taxon>
        <taxon>Bacilli</taxon>
        <taxon>Bacillales</taxon>
        <taxon>Paenibacillaceae</taxon>
        <taxon>Paenibacillus</taxon>
    </lineage>
</organism>
<evidence type="ECO:0000259" key="9">
    <source>
        <dbReference type="PROSITE" id="PS01124"/>
    </source>
</evidence>
<comment type="subcellular location">
    <subcellularLocation>
        <location evidence="1">Cytoplasm</location>
    </subcellularLocation>
</comment>
<evidence type="ECO:0000256" key="8">
    <source>
        <dbReference type="PROSITE-ProRule" id="PRU00169"/>
    </source>
</evidence>
<protein>
    <submittedName>
        <fullName evidence="11">Response regulator</fullName>
    </submittedName>
</protein>
<dbReference type="InterPro" id="IPR009057">
    <property type="entry name" value="Homeodomain-like_sf"/>
</dbReference>
<keyword evidence="4" id="KW-0902">Two-component regulatory system</keyword>
<dbReference type="AlphaFoldDB" id="A0A6B8RFL6"/>
<evidence type="ECO:0000256" key="4">
    <source>
        <dbReference type="ARBA" id="ARBA00023012"/>
    </source>
</evidence>
<sequence length="517" mass="60188">MRIMIVDDEEIILQRLVHLREWGDIGCEIVGEASNGADALSAISKCKPDLIISDIRMPDMDGIELAERVRRKYPLIRVIFLTAYSDFNYAQQAVKLGVVDFITKPVNVNELMDAVELIKPHKDDEEHEKSSFQEKTIQLMLSSESNPQEQKNWLIKHDLMNRNVIVLSIEVDNIDLLYSMGKSFSPLNLRNTVNYTLNFYPYKYWNYQDRRGLFLVLFQSGDDCIGMYDDGMKIGRDLLALCKKTFEFTVSIGISSILQSVLELSQGWKEVRKCLEYRMLLGKGSIISMDSINSLDKYEWTGNDPDLLEFQGILRRTESESVAPFMRLVYKEILSRGLNKTYIEKNVLALIDQAEKVTEDYSLQFTKEYFMFIRKKALSYDVLTDLMRFLEQEFISIASAIQDNQNKLVHGSIKKVKEYIENNYRSEITLYSLSQKLYMSHEYVSRLIKKETGHNFRELLTRKRIDAAKKLLLEDRLKSYEIAHEIGFENPAHFSLLFKKMVGVSPIEYRETVNRDK</sequence>
<dbReference type="OrthoDB" id="2495103at2"/>
<dbReference type="KEGG" id="ppsc:EHS13_05085"/>
<dbReference type="PRINTS" id="PR00032">
    <property type="entry name" value="HTHARAC"/>
</dbReference>
<dbReference type="InterPro" id="IPR020449">
    <property type="entry name" value="Tscrpt_reg_AraC-type_HTH"/>
</dbReference>
<dbReference type="Pfam" id="PF12833">
    <property type="entry name" value="HTH_18"/>
    <property type="match status" value="1"/>
</dbReference>
<evidence type="ECO:0000256" key="6">
    <source>
        <dbReference type="ARBA" id="ARBA00023125"/>
    </source>
</evidence>
<dbReference type="GO" id="GO:0043565">
    <property type="term" value="F:sequence-specific DNA binding"/>
    <property type="evidence" value="ECO:0007669"/>
    <property type="project" value="InterPro"/>
</dbReference>
<keyword evidence="5" id="KW-0805">Transcription regulation</keyword>
<evidence type="ECO:0000256" key="3">
    <source>
        <dbReference type="ARBA" id="ARBA00022553"/>
    </source>
</evidence>
<keyword evidence="12" id="KW-1185">Reference proteome</keyword>
<dbReference type="SMART" id="SM00342">
    <property type="entry name" value="HTH_ARAC"/>
    <property type="match status" value="1"/>
</dbReference>
<evidence type="ECO:0000313" key="12">
    <source>
        <dbReference type="Proteomes" id="UP000426246"/>
    </source>
</evidence>
<dbReference type="GO" id="GO:0003700">
    <property type="term" value="F:DNA-binding transcription factor activity"/>
    <property type="evidence" value="ECO:0007669"/>
    <property type="project" value="InterPro"/>
</dbReference>
<dbReference type="InterPro" id="IPR051552">
    <property type="entry name" value="HptR"/>
</dbReference>
<dbReference type="Gene3D" id="1.10.10.60">
    <property type="entry name" value="Homeodomain-like"/>
    <property type="match status" value="2"/>
</dbReference>
<proteinExistence type="predicted"/>
<dbReference type="SUPFAM" id="SSF52172">
    <property type="entry name" value="CheY-like"/>
    <property type="match status" value="1"/>
</dbReference>
<evidence type="ECO:0000256" key="5">
    <source>
        <dbReference type="ARBA" id="ARBA00023015"/>
    </source>
</evidence>
<dbReference type="SUPFAM" id="SSF46689">
    <property type="entry name" value="Homeodomain-like"/>
    <property type="match status" value="1"/>
</dbReference>
<dbReference type="Gene3D" id="3.40.50.2300">
    <property type="match status" value="1"/>
</dbReference>